<keyword evidence="7" id="KW-1185">Reference proteome</keyword>
<evidence type="ECO:0000256" key="1">
    <source>
        <dbReference type="ARBA" id="ARBA00007074"/>
    </source>
</evidence>
<evidence type="ECO:0000313" key="7">
    <source>
        <dbReference type="Proteomes" id="UP001597083"/>
    </source>
</evidence>
<evidence type="ECO:0000259" key="5">
    <source>
        <dbReference type="PROSITE" id="PS51935"/>
    </source>
</evidence>
<feature type="domain" description="NlpC/P60" evidence="5">
    <location>
        <begin position="18"/>
        <end position="136"/>
    </location>
</feature>
<dbReference type="InterPro" id="IPR038765">
    <property type="entry name" value="Papain-like_cys_pep_sf"/>
</dbReference>
<reference evidence="7" key="1">
    <citation type="journal article" date="2019" name="Int. J. Syst. Evol. Microbiol.">
        <title>The Global Catalogue of Microorganisms (GCM) 10K type strain sequencing project: providing services to taxonomists for standard genome sequencing and annotation.</title>
        <authorList>
            <consortium name="The Broad Institute Genomics Platform"/>
            <consortium name="The Broad Institute Genome Sequencing Center for Infectious Disease"/>
            <person name="Wu L."/>
            <person name="Ma J."/>
        </authorList>
    </citation>
    <scope>NUCLEOTIDE SEQUENCE [LARGE SCALE GENOMIC DNA]</scope>
    <source>
        <strain evidence="7">JCM 31696</strain>
    </source>
</reference>
<evidence type="ECO:0000256" key="2">
    <source>
        <dbReference type="ARBA" id="ARBA00022670"/>
    </source>
</evidence>
<evidence type="ECO:0000256" key="4">
    <source>
        <dbReference type="ARBA" id="ARBA00022807"/>
    </source>
</evidence>
<dbReference type="PROSITE" id="PS51935">
    <property type="entry name" value="NLPC_P60"/>
    <property type="match status" value="1"/>
</dbReference>
<keyword evidence="2" id="KW-0645">Protease</keyword>
<evidence type="ECO:0000256" key="3">
    <source>
        <dbReference type="ARBA" id="ARBA00022801"/>
    </source>
</evidence>
<dbReference type="InterPro" id="IPR051202">
    <property type="entry name" value="Peptidase_C40"/>
</dbReference>
<protein>
    <submittedName>
        <fullName evidence="6">C40 family peptidase</fullName>
    </submittedName>
</protein>
<dbReference type="PANTHER" id="PTHR47053">
    <property type="entry name" value="MUREIN DD-ENDOPEPTIDASE MEPH-RELATED"/>
    <property type="match status" value="1"/>
</dbReference>
<proteinExistence type="inferred from homology"/>
<organism evidence="6 7">
    <name type="scientific">Actinomadura adrarensis</name>
    <dbReference type="NCBI Taxonomy" id="1819600"/>
    <lineage>
        <taxon>Bacteria</taxon>
        <taxon>Bacillati</taxon>
        <taxon>Actinomycetota</taxon>
        <taxon>Actinomycetes</taxon>
        <taxon>Streptosporangiales</taxon>
        <taxon>Thermomonosporaceae</taxon>
        <taxon>Actinomadura</taxon>
    </lineage>
</organism>
<comment type="caution">
    <text evidence="6">The sequence shown here is derived from an EMBL/GenBank/DDBJ whole genome shotgun (WGS) entry which is preliminary data.</text>
</comment>
<dbReference type="Pfam" id="PF00877">
    <property type="entry name" value="NLPC_P60"/>
    <property type="match status" value="1"/>
</dbReference>
<name>A0ABW3CBY4_9ACTN</name>
<accession>A0ABW3CBY4</accession>
<keyword evidence="4" id="KW-0788">Thiol protease</keyword>
<dbReference type="EMBL" id="JBHTIR010000995">
    <property type="protein sequence ID" value="MFD0852025.1"/>
    <property type="molecule type" value="Genomic_DNA"/>
</dbReference>
<sequence length="169" mass="18830">MRKVKAYRKYRRKISRQQEKARTAVGFARDQIGKPYGWGATGPNAYDCSGLVMKAWDEAGVRLPRVTYSQYRAVPRKVGMSSLKPGDLVFFHNRGHVGMVVSKNRYIHAPNRGSSIRIDRLAGHRKRAFAGAVRPGAPAKKSWPEYITKLSEQLDRGTLTVEGEGKGAG</sequence>
<dbReference type="SUPFAM" id="SSF54001">
    <property type="entry name" value="Cysteine proteinases"/>
    <property type="match status" value="1"/>
</dbReference>
<comment type="similarity">
    <text evidence="1">Belongs to the peptidase C40 family.</text>
</comment>
<gene>
    <name evidence="6" type="ORF">ACFQ07_07320</name>
</gene>
<dbReference type="Proteomes" id="UP001597083">
    <property type="component" value="Unassembled WGS sequence"/>
</dbReference>
<keyword evidence="3" id="KW-0378">Hydrolase</keyword>
<dbReference type="PANTHER" id="PTHR47053:SF1">
    <property type="entry name" value="MUREIN DD-ENDOPEPTIDASE MEPH-RELATED"/>
    <property type="match status" value="1"/>
</dbReference>
<feature type="non-terminal residue" evidence="6">
    <location>
        <position position="169"/>
    </location>
</feature>
<dbReference type="Gene3D" id="3.90.1720.10">
    <property type="entry name" value="endopeptidase domain like (from Nostoc punctiforme)"/>
    <property type="match status" value="1"/>
</dbReference>
<evidence type="ECO:0000313" key="6">
    <source>
        <dbReference type="EMBL" id="MFD0852025.1"/>
    </source>
</evidence>
<dbReference type="InterPro" id="IPR000064">
    <property type="entry name" value="NLP_P60_dom"/>
</dbReference>